<dbReference type="Pfam" id="PF13499">
    <property type="entry name" value="EF-hand_7"/>
    <property type="match status" value="1"/>
</dbReference>
<protein>
    <recommendedName>
        <fullName evidence="4">EF-hand domain-containing protein</fullName>
    </recommendedName>
</protein>
<feature type="domain" description="EF-hand" evidence="4">
    <location>
        <begin position="360"/>
        <end position="395"/>
    </location>
</feature>
<dbReference type="InterPro" id="IPR011992">
    <property type="entry name" value="EF-hand-dom_pair"/>
</dbReference>
<dbReference type="CDD" id="cd00051">
    <property type="entry name" value="EFh"/>
    <property type="match status" value="1"/>
</dbReference>
<dbReference type="InterPro" id="IPR018247">
    <property type="entry name" value="EF_Hand_1_Ca_BS"/>
</dbReference>
<dbReference type="PROSITE" id="PS00018">
    <property type="entry name" value="EF_HAND_1"/>
    <property type="match status" value="2"/>
</dbReference>
<evidence type="ECO:0000256" key="1">
    <source>
        <dbReference type="ARBA" id="ARBA00022837"/>
    </source>
</evidence>
<keyword evidence="2" id="KW-1133">Transmembrane helix</keyword>
<keyword evidence="2" id="KW-0812">Transmembrane</keyword>
<feature type="domain" description="EF-hand" evidence="4">
    <location>
        <begin position="324"/>
        <end position="359"/>
    </location>
</feature>
<dbReference type="EMBL" id="HBGV01000802">
    <property type="protein sequence ID" value="CAD9467440.1"/>
    <property type="molecule type" value="Transcribed_RNA"/>
</dbReference>
<evidence type="ECO:0000259" key="4">
    <source>
        <dbReference type="PROSITE" id="PS50222"/>
    </source>
</evidence>
<dbReference type="PROSITE" id="PS50222">
    <property type="entry name" value="EF_HAND_2"/>
    <property type="match status" value="2"/>
</dbReference>
<organism evidence="5">
    <name type="scientific">Helicotheca tamesis</name>
    <dbReference type="NCBI Taxonomy" id="374047"/>
    <lineage>
        <taxon>Eukaryota</taxon>
        <taxon>Sar</taxon>
        <taxon>Stramenopiles</taxon>
        <taxon>Ochrophyta</taxon>
        <taxon>Bacillariophyta</taxon>
        <taxon>Mediophyceae</taxon>
        <taxon>Lithodesmiophycidae</taxon>
        <taxon>Lithodesmiales</taxon>
        <taxon>Lithodesmiaceae</taxon>
        <taxon>Helicotheca</taxon>
    </lineage>
</organism>
<dbReference type="GO" id="GO:0080120">
    <property type="term" value="P:CAAX-box protein maturation"/>
    <property type="evidence" value="ECO:0007669"/>
    <property type="project" value="UniProtKB-ARBA"/>
</dbReference>
<evidence type="ECO:0000256" key="2">
    <source>
        <dbReference type="SAM" id="Phobius"/>
    </source>
</evidence>
<dbReference type="InterPro" id="IPR002048">
    <property type="entry name" value="EF_hand_dom"/>
</dbReference>
<sequence length="406" mass="43577">MTSTMLAALTLYGFHISEGCAFCPNIKSIKKINPPQVINCQRGNSLSRSQPTLQQNSFNLKFPSTSLEARNTNNEEESTSSSLITVNLGLVGQLALGQAIVGSTILFGGPGYQALIENASFGPLAILLGVAGSALLISFGSLVENSEAPQLAGINLSTNMVVLRLFGSKPQPVAAFFVSAFLGGLTGIVEEVTFRGQLLPTLSSWSSTMGMGDKGVIFGAALSTLIFALLHTNPNSLLKGGEASQDNLVLLVFQLITGIIFAILFLTTENLAVPIVAHALYDFWTFFKTHLNITSQIDYARKEVNMPSANFAGEAKWRSQRGEKFVQEAREMFYLMDTNQDGVLSRKELRVALYSYGMNLSKMGSAKVARVADMDRSGSIDFGEFLEFIGPSGSAGKAIKNSLLGI</sequence>
<dbReference type="SUPFAM" id="SSF47473">
    <property type="entry name" value="EF-hand"/>
    <property type="match status" value="1"/>
</dbReference>
<feature type="signal peptide" evidence="3">
    <location>
        <begin position="1"/>
        <end position="21"/>
    </location>
</feature>
<keyword evidence="3" id="KW-0732">Signal</keyword>
<dbReference type="Gene3D" id="1.10.238.10">
    <property type="entry name" value="EF-hand"/>
    <property type="match status" value="1"/>
</dbReference>
<feature type="transmembrane region" description="Helical" evidence="2">
    <location>
        <begin position="215"/>
        <end position="233"/>
    </location>
</feature>
<feature type="transmembrane region" description="Helical" evidence="2">
    <location>
        <begin position="248"/>
        <end position="266"/>
    </location>
</feature>
<feature type="transmembrane region" description="Helical" evidence="2">
    <location>
        <begin position="173"/>
        <end position="194"/>
    </location>
</feature>
<proteinExistence type="predicted"/>
<evidence type="ECO:0000313" key="5">
    <source>
        <dbReference type="EMBL" id="CAD9467440.1"/>
    </source>
</evidence>
<gene>
    <name evidence="5" type="ORF">HTAM1171_LOCUS525</name>
</gene>
<dbReference type="GO" id="GO:0004175">
    <property type="term" value="F:endopeptidase activity"/>
    <property type="evidence" value="ECO:0007669"/>
    <property type="project" value="UniProtKB-ARBA"/>
</dbReference>
<dbReference type="Pfam" id="PF02517">
    <property type="entry name" value="Rce1-like"/>
    <property type="match status" value="1"/>
</dbReference>
<reference evidence="5" key="1">
    <citation type="submission" date="2021-01" db="EMBL/GenBank/DDBJ databases">
        <authorList>
            <person name="Corre E."/>
            <person name="Pelletier E."/>
            <person name="Niang G."/>
            <person name="Scheremetjew M."/>
            <person name="Finn R."/>
            <person name="Kale V."/>
            <person name="Holt S."/>
            <person name="Cochrane G."/>
            <person name="Meng A."/>
            <person name="Brown T."/>
            <person name="Cohen L."/>
        </authorList>
    </citation>
    <scope>NUCLEOTIDE SEQUENCE</scope>
    <source>
        <strain evidence="5">CCMP826</strain>
    </source>
</reference>
<dbReference type="SMART" id="SM00054">
    <property type="entry name" value="EFh"/>
    <property type="match status" value="2"/>
</dbReference>
<dbReference type="InterPro" id="IPR003675">
    <property type="entry name" value="Rce1/LyrA-like_dom"/>
</dbReference>
<dbReference type="GO" id="GO:0005509">
    <property type="term" value="F:calcium ion binding"/>
    <property type="evidence" value="ECO:0007669"/>
    <property type="project" value="InterPro"/>
</dbReference>
<keyword evidence="2" id="KW-0472">Membrane</keyword>
<feature type="chain" id="PRO_5031309615" description="EF-hand domain-containing protein" evidence="3">
    <location>
        <begin position="22"/>
        <end position="406"/>
    </location>
</feature>
<feature type="transmembrane region" description="Helical" evidence="2">
    <location>
        <begin position="121"/>
        <end position="143"/>
    </location>
</feature>
<dbReference type="AlphaFoldDB" id="A0A7S2E028"/>
<accession>A0A7S2E028</accession>
<keyword evidence="1" id="KW-0106">Calcium</keyword>
<evidence type="ECO:0000256" key="3">
    <source>
        <dbReference type="SAM" id="SignalP"/>
    </source>
</evidence>
<feature type="transmembrane region" description="Helical" evidence="2">
    <location>
        <begin position="90"/>
        <end position="109"/>
    </location>
</feature>
<name>A0A7S2E028_9STRA</name>